<gene>
    <name evidence="2" type="ORF">K504DRAFT_468307</name>
</gene>
<feature type="compositionally biased region" description="Basic residues" evidence="1">
    <location>
        <begin position="167"/>
        <end position="176"/>
    </location>
</feature>
<feature type="compositionally biased region" description="Basic and acidic residues" evidence="1">
    <location>
        <begin position="190"/>
        <end position="201"/>
    </location>
</feature>
<evidence type="ECO:0000313" key="3">
    <source>
        <dbReference type="Proteomes" id="UP000799428"/>
    </source>
</evidence>
<dbReference type="EMBL" id="MU005771">
    <property type="protein sequence ID" value="KAF2709101.1"/>
    <property type="molecule type" value="Genomic_DNA"/>
</dbReference>
<dbReference type="Proteomes" id="UP000799428">
    <property type="component" value="Unassembled WGS sequence"/>
</dbReference>
<feature type="region of interest" description="Disordered" evidence="1">
    <location>
        <begin position="1"/>
        <end position="125"/>
    </location>
</feature>
<dbReference type="AlphaFoldDB" id="A0A6G1K9J1"/>
<organism evidence="2 3">
    <name type="scientific">Pleomassaria siparia CBS 279.74</name>
    <dbReference type="NCBI Taxonomy" id="1314801"/>
    <lineage>
        <taxon>Eukaryota</taxon>
        <taxon>Fungi</taxon>
        <taxon>Dikarya</taxon>
        <taxon>Ascomycota</taxon>
        <taxon>Pezizomycotina</taxon>
        <taxon>Dothideomycetes</taxon>
        <taxon>Pleosporomycetidae</taxon>
        <taxon>Pleosporales</taxon>
        <taxon>Pleomassariaceae</taxon>
        <taxon>Pleomassaria</taxon>
    </lineage>
</organism>
<accession>A0A6G1K9J1</accession>
<name>A0A6G1K9J1_9PLEO</name>
<evidence type="ECO:0000256" key="1">
    <source>
        <dbReference type="SAM" id="MobiDB-lite"/>
    </source>
</evidence>
<feature type="compositionally biased region" description="Polar residues" evidence="1">
    <location>
        <begin position="105"/>
        <end position="125"/>
    </location>
</feature>
<reference evidence="2" key="1">
    <citation type="journal article" date="2020" name="Stud. Mycol.">
        <title>101 Dothideomycetes genomes: a test case for predicting lifestyles and emergence of pathogens.</title>
        <authorList>
            <person name="Haridas S."/>
            <person name="Albert R."/>
            <person name="Binder M."/>
            <person name="Bloem J."/>
            <person name="Labutti K."/>
            <person name="Salamov A."/>
            <person name="Andreopoulos B."/>
            <person name="Baker S."/>
            <person name="Barry K."/>
            <person name="Bills G."/>
            <person name="Bluhm B."/>
            <person name="Cannon C."/>
            <person name="Castanera R."/>
            <person name="Culley D."/>
            <person name="Daum C."/>
            <person name="Ezra D."/>
            <person name="Gonzalez J."/>
            <person name="Henrissat B."/>
            <person name="Kuo A."/>
            <person name="Liang C."/>
            <person name="Lipzen A."/>
            <person name="Lutzoni F."/>
            <person name="Magnuson J."/>
            <person name="Mondo S."/>
            <person name="Nolan M."/>
            <person name="Ohm R."/>
            <person name="Pangilinan J."/>
            <person name="Park H.-J."/>
            <person name="Ramirez L."/>
            <person name="Alfaro M."/>
            <person name="Sun H."/>
            <person name="Tritt A."/>
            <person name="Yoshinaga Y."/>
            <person name="Zwiers L.-H."/>
            <person name="Turgeon B."/>
            <person name="Goodwin S."/>
            <person name="Spatafora J."/>
            <person name="Crous P."/>
            <person name="Grigoriev I."/>
        </authorList>
    </citation>
    <scope>NUCLEOTIDE SEQUENCE</scope>
    <source>
        <strain evidence="2">CBS 279.74</strain>
    </source>
</reference>
<protein>
    <submittedName>
        <fullName evidence="2">Uncharacterized protein</fullName>
    </submittedName>
</protein>
<sequence>MPIRTPQSQVQPREQSDISSSSIQAIETDTIDLAHEIQGSPERDLHEGTRNSGSTAQLRAFSHSKPLSQRTPRLTLVLKSPSQKRKSLGMFGGMPERKHARLGSRHTSTQTGERPVSNSALVTTTKEAVPLPASDDEESLFIPETTATQAALLRRDQTSESVPTYRQVRKALRRHRTPDSVIGPSSPPETPKKEPEAPDVDEQVRRYLEMESLIRTSTVEVQRLKTYIKEYKQEEGALELGLQALDKEADNKKQEVLANAALKKDEVRKRLEAEMAAIDMEAASSVNQITAGTPKEKTILEGVVERRVKEELRITQKTRILEDTEAALEALQKAGGFKLGVAVMAKKQQD</sequence>
<proteinExistence type="predicted"/>
<feature type="compositionally biased region" description="Polar residues" evidence="1">
    <location>
        <begin position="1"/>
        <end position="13"/>
    </location>
</feature>
<evidence type="ECO:0000313" key="2">
    <source>
        <dbReference type="EMBL" id="KAF2709101.1"/>
    </source>
</evidence>
<keyword evidence="3" id="KW-1185">Reference proteome</keyword>
<feature type="region of interest" description="Disordered" evidence="1">
    <location>
        <begin position="152"/>
        <end position="201"/>
    </location>
</feature>